<evidence type="ECO:0000313" key="1">
    <source>
        <dbReference type="EMBL" id="KAJ1203726.1"/>
    </source>
</evidence>
<sequence>MYPNVFPAAPFLVADSAVAVTVLRPVNPTPGLSSATAGGPTSAPAHSKASRPHLRWVPAIPFGMICAALTSPGLRVWDAATPLHHLCFLLRSGIWSRAVISTPFSDLLLGEPFCVLGCVAAMGYFGCFTCTTVRTGAGARCHKL</sequence>
<name>A0AAV7VTV7_PLEWA</name>
<reference evidence="1" key="1">
    <citation type="journal article" date="2022" name="bioRxiv">
        <title>Sequencing and chromosome-scale assembly of the giantPleurodeles waltlgenome.</title>
        <authorList>
            <person name="Brown T."/>
            <person name="Elewa A."/>
            <person name="Iarovenko S."/>
            <person name="Subramanian E."/>
            <person name="Araus A.J."/>
            <person name="Petzold A."/>
            <person name="Susuki M."/>
            <person name="Suzuki K.-i.T."/>
            <person name="Hayashi T."/>
            <person name="Toyoda A."/>
            <person name="Oliveira C."/>
            <person name="Osipova E."/>
            <person name="Leigh N.D."/>
            <person name="Simon A."/>
            <person name="Yun M.H."/>
        </authorList>
    </citation>
    <scope>NUCLEOTIDE SEQUENCE</scope>
    <source>
        <strain evidence="1">20211129_DDA</strain>
        <tissue evidence="1">Liver</tissue>
    </source>
</reference>
<dbReference type="EMBL" id="JANPWB010000003">
    <property type="protein sequence ID" value="KAJ1203726.1"/>
    <property type="molecule type" value="Genomic_DNA"/>
</dbReference>
<gene>
    <name evidence="1" type="ORF">NDU88_007507</name>
</gene>
<comment type="caution">
    <text evidence="1">The sequence shown here is derived from an EMBL/GenBank/DDBJ whole genome shotgun (WGS) entry which is preliminary data.</text>
</comment>
<keyword evidence="2" id="KW-1185">Reference proteome</keyword>
<dbReference type="Proteomes" id="UP001066276">
    <property type="component" value="Chromosome 2_1"/>
</dbReference>
<protein>
    <submittedName>
        <fullName evidence="1">Uncharacterized protein</fullName>
    </submittedName>
</protein>
<accession>A0AAV7VTV7</accession>
<organism evidence="1 2">
    <name type="scientific">Pleurodeles waltl</name>
    <name type="common">Iberian ribbed newt</name>
    <dbReference type="NCBI Taxonomy" id="8319"/>
    <lineage>
        <taxon>Eukaryota</taxon>
        <taxon>Metazoa</taxon>
        <taxon>Chordata</taxon>
        <taxon>Craniata</taxon>
        <taxon>Vertebrata</taxon>
        <taxon>Euteleostomi</taxon>
        <taxon>Amphibia</taxon>
        <taxon>Batrachia</taxon>
        <taxon>Caudata</taxon>
        <taxon>Salamandroidea</taxon>
        <taxon>Salamandridae</taxon>
        <taxon>Pleurodelinae</taxon>
        <taxon>Pleurodeles</taxon>
    </lineage>
</organism>
<evidence type="ECO:0000313" key="2">
    <source>
        <dbReference type="Proteomes" id="UP001066276"/>
    </source>
</evidence>
<dbReference type="AlphaFoldDB" id="A0AAV7VTV7"/>
<proteinExistence type="predicted"/>